<feature type="transmembrane region" description="Helical" evidence="1">
    <location>
        <begin position="95"/>
        <end position="116"/>
    </location>
</feature>
<feature type="transmembrane region" description="Helical" evidence="1">
    <location>
        <begin position="13"/>
        <end position="34"/>
    </location>
</feature>
<dbReference type="EMBL" id="JARVKF010000052">
    <property type="protein sequence ID" value="KAK9423998.1"/>
    <property type="molecule type" value="Genomic_DNA"/>
</dbReference>
<name>A0ABR2VAR3_9PEZI</name>
<keyword evidence="1" id="KW-0812">Transmembrane</keyword>
<gene>
    <name evidence="2" type="ORF">SUNI508_13850</name>
</gene>
<keyword evidence="1" id="KW-0472">Membrane</keyword>
<sequence>MLDSYFPEQELSLLQRILLIWAFVASGLVVAVQASQSYAEPRPRWTLVQGNNKPYWYTYYALVGFLLMQISYGPLRFNLEGLLPWGLEVHILDALWIGLLGLEAGMLAWVFALRITRLFKGKPKVKEL</sequence>
<protein>
    <submittedName>
        <fullName evidence="2">Uncharacterized protein</fullName>
    </submittedName>
</protein>
<evidence type="ECO:0000313" key="3">
    <source>
        <dbReference type="Proteomes" id="UP001408356"/>
    </source>
</evidence>
<dbReference type="Proteomes" id="UP001408356">
    <property type="component" value="Unassembled WGS sequence"/>
</dbReference>
<feature type="transmembrane region" description="Helical" evidence="1">
    <location>
        <begin position="55"/>
        <end position="75"/>
    </location>
</feature>
<proteinExistence type="predicted"/>
<organism evidence="2 3">
    <name type="scientific">Seiridium unicorne</name>
    <dbReference type="NCBI Taxonomy" id="138068"/>
    <lineage>
        <taxon>Eukaryota</taxon>
        <taxon>Fungi</taxon>
        <taxon>Dikarya</taxon>
        <taxon>Ascomycota</taxon>
        <taxon>Pezizomycotina</taxon>
        <taxon>Sordariomycetes</taxon>
        <taxon>Xylariomycetidae</taxon>
        <taxon>Amphisphaeriales</taxon>
        <taxon>Sporocadaceae</taxon>
        <taxon>Seiridium</taxon>
    </lineage>
</organism>
<comment type="caution">
    <text evidence="2">The sequence shown here is derived from an EMBL/GenBank/DDBJ whole genome shotgun (WGS) entry which is preliminary data.</text>
</comment>
<evidence type="ECO:0000313" key="2">
    <source>
        <dbReference type="EMBL" id="KAK9423998.1"/>
    </source>
</evidence>
<keyword evidence="1" id="KW-1133">Transmembrane helix</keyword>
<evidence type="ECO:0000256" key="1">
    <source>
        <dbReference type="SAM" id="Phobius"/>
    </source>
</evidence>
<accession>A0ABR2VAR3</accession>
<keyword evidence="3" id="KW-1185">Reference proteome</keyword>
<reference evidence="2 3" key="1">
    <citation type="journal article" date="2024" name="J. Plant Pathol.">
        <title>Sequence and assembly of the genome of Seiridium unicorne, isolate CBS 538.82, causal agent of cypress canker disease.</title>
        <authorList>
            <person name="Scali E."/>
            <person name="Rocca G.D."/>
            <person name="Danti R."/>
            <person name="Garbelotto M."/>
            <person name="Barberini S."/>
            <person name="Baroncelli R."/>
            <person name="Emiliani G."/>
        </authorList>
    </citation>
    <scope>NUCLEOTIDE SEQUENCE [LARGE SCALE GENOMIC DNA]</scope>
    <source>
        <strain evidence="2 3">BM-138-508</strain>
    </source>
</reference>